<accession>A0A317ZJT4</accession>
<feature type="region of interest" description="Disordered" evidence="1">
    <location>
        <begin position="224"/>
        <end position="263"/>
    </location>
</feature>
<dbReference type="InterPro" id="IPR036779">
    <property type="entry name" value="LysM_dom_sf"/>
</dbReference>
<comment type="caution">
    <text evidence="4">The sequence shown here is derived from an EMBL/GenBank/DDBJ whole genome shotgun (WGS) entry which is preliminary data.</text>
</comment>
<keyword evidence="2" id="KW-0732">Signal</keyword>
<reference evidence="4 5" key="1">
    <citation type="submission" date="2018-05" db="EMBL/GenBank/DDBJ databases">
        <title>Coraliomargarita sinensis sp. nov., isolated from a marine solar saltern.</title>
        <authorList>
            <person name="Zhou L.Y."/>
        </authorList>
    </citation>
    <scope>NUCLEOTIDE SEQUENCE [LARGE SCALE GENOMIC DNA]</scope>
    <source>
        <strain evidence="4 5">WN38</strain>
    </source>
</reference>
<evidence type="ECO:0000256" key="1">
    <source>
        <dbReference type="SAM" id="MobiDB-lite"/>
    </source>
</evidence>
<evidence type="ECO:0000313" key="5">
    <source>
        <dbReference type="Proteomes" id="UP000247099"/>
    </source>
</evidence>
<dbReference type="GO" id="GO:0008932">
    <property type="term" value="F:lytic endotransglycosylase activity"/>
    <property type="evidence" value="ECO:0007669"/>
    <property type="project" value="TreeGrafter"/>
</dbReference>
<gene>
    <name evidence="4" type="ORF">DDZ13_04645</name>
</gene>
<evidence type="ECO:0000256" key="2">
    <source>
        <dbReference type="SAM" id="SignalP"/>
    </source>
</evidence>
<dbReference type="InParanoid" id="A0A317ZJT4"/>
<feature type="compositionally biased region" description="Acidic residues" evidence="1">
    <location>
        <begin position="352"/>
        <end position="369"/>
    </location>
</feature>
<feature type="compositionally biased region" description="Low complexity" evidence="1">
    <location>
        <begin position="229"/>
        <end position="259"/>
    </location>
</feature>
<feature type="domain" description="LysM" evidence="3">
    <location>
        <begin position="182"/>
        <end position="225"/>
    </location>
</feature>
<dbReference type="EMBL" id="QHJQ01000002">
    <property type="protein sequence ID" value="PXA05252.1"/>
    <property type="molecule type" value="Genomic_DNA"/>
</dbReference>
<dbReference type="InterPro" id="IPR018392">
    <property type="entry name" value="LysM"/>
</dbReference>
<feature type="signal peptide" evidence="2">
    <location>
        <begin position="1"/>
        <end position="19"/>
    </location>
</feature>
<protein>
    <recommendedName>
        <fullName evidence="3">LysM domain-containing protein</fullName>
    </recommendedName>
</protein>
<feature type="region of interest" description="Disordered" evidence="1">
    <location>
        <begin position="320"/>
        <end position="374"/>
    </location>
</feature>
<dbReference type="AlphaFoldDB" id="A0A317ZJT4"/>
<dbReference type="RefSeq" id="WP_110130253.1">
    <property type="nucleotide sequence ID" value="NZ_QHJQ01000002.1"/>
</dbReference>
<feature type="domain" description="LysM" evidence="3">
    <location>
        <begin position="111"/>
        <end position="155"/>
    </location>
</feature>
<evidence type="ECO:0000259" key="3">
    <source>
        <dbReference type="PROSITE" id="PS51782"/>
    </source>
</evidence>
<dbReference type="PANTHER" id="PTHR33734">
    <property type="entry name" value="LYSM DOMAIN-CONTAINING GPI-ANCHORED PROTEIN 2"/>
    <property type="match status" value="1"/>
</dbReference>
<dbReference type="Proteomes" id="UP000247099">
    <property type="component" value="Unassembled WGS sequence"/>
</dbReference>
<feature type="chain" id="PRO_5016366555" description="LysM domain-containing protein" evidence="2">
    <location>
        <begin position="20"/>
        <end position="383"/>
    </location>
</feature>
<dbReference type="SMART" id="SM00257">
    <property type="entry name" value="LysM"/>
    <property type="match status" value="3"/>
</dbReference>
<sequence length="383" mass="39918">MKVSKIFGCVLSLHLCVIAVLLVQPGCQTGQPPTQTHTQDRAMKSNVQGASRTSEGLIPATRADSGAGLDSAFNAGFDGETEDYSTDLGPINPIEPISSGQTVDVAGSGYETYTVKKGDNLWSLSKRYNVSVNELYAANGLDKNSVLRIGQQIQIPVEGGTATIDPVTPEVYQPSGYNQATTSYTVKRGDTLSKIANQFDTSVRAIKATNGKSSDMIRVGETLTIPVEGSTGSTSSGSSSASATQPAATTASGPTTTHTVKAGEYPAKIARQYGMTTSELLSLNGISDPRKLRVGQQLTVSGSGSAANVDSRVETVVSPAPAQPATVAPAQPQPTVTSSNEPVEIKVIEADPLVEGELDEPEAESDDDVFGGAVEIPVIRLEE</sequence>
<dbReference type="CDD" id="cd00118">
    <property type="entry name" value="LysM"/>
    <property type="match status" value="3"/>
</dbReference>
<evidence type="ECO:0000313" key="4">
    <source>
        <dbReference type="EMBL" id="PXA05252.1"/>
    </source>
</evidence>
<feature type="domain" description="LysM" evidence="3">
    <location>
        <begin position="256"/>
        <end position="300"/>
    </location>
</feature>
<organism evidence="4 5">
    <name type="scientific">Coraliomargarita sinensis</name>
    <dbReference type="NCBI Taxonomy" id="2174842"/>
    <lineage>
        <taxon>Bacteria</taxon>
        <taxon>Pseudomonadati</taxon>
        <taxon>Verrucomicrobiota</taxon>
        <taxon>Opitutia</taxon>
        <taxon>Puniceicoccales</taxon>
        <taxon>Coraliomargaritaceae</taxon>
        <taxon>Coraliomargarita</taxon>
    </lineage>
</organism>
<dbReference type="Pfam" id="PF01476">
    <property type="entry name" value="LysM"/>
    <property type="match status" value="3"/>
</dbReference>
<name>A0A317ZJT4_9BACT</name>
<dbReference type="PROSITE" id="PS51782">
    <property type="entry name" value="LYSM"/>
    <property type="match status" value="3"/>
</dbReference>
<dbReference type="SUPFAM" id="SSF54106">
    <property type="entry name" value="LysM domain"/>
    <property type="match status" value="3"/>
</dbReference>
<dbReference type="Gene3D" id="3.10.350.10">
    <property type="entry name" value="LysM domain"/>
    <property type="match status" value="3"/>
</dbReference>
<keyword evidence="5" id="KW-1185">Reference proteome</keyword>
<feature type="compositionally biased region" description="Low complexity" evidence="1">
    <location>
        <begin position="320"/>
        <end position="337"/>
    </location>
</feature>
<dbReference type="OrthoDB" id="9815002at2"/>
<dbReference type="PANTHER" id="PTHR33734:SF22">
    <property type="entry name" value="MEMBRANE-BOUND LYTIC MUREIN TRANSGLYCOSYLASE D"/>
    <property type="match status" value="1"/>
</dbReference>
<proteinExistence type="predicted"/>
<feature type="region of interest" description="Disordered" evidence="1">
    <location>
        <begin position="30"/>
        <end position="53"/>
    </location>
</feature>